<dbReference type="AlphaFoldDB" id="A0A183EY26"/>
<organism evidence="5">
    <name type="scientific">Gongylonema pulchrum</name>
    <dbReference type="NCBI Taxonomy" id="637853"/>
    <lineage>
        <taxon>Eukaryota</taxon>
        <taxon>Metazoa</taxon>
        <taxon>Ecdysozoa</taxon>
        <taxon>Nematoda</taxon>
        <taxon>Chromadorea</taxon>
        <taxon>Rhabditida</taxon>
        <taxon>Spirurina</taxon>
        <taxon>Spiruromorpha</taxon>
        <taxon>Spiruroidea</taxon>
        <taxon>Gongylonematidae</taxon>
        <taxon>Gongylonema</taxon>
    </lineage>
</organism>
<name>A0A183EY26_9BILA</name>
<keyword evidence="1" id="KW-0175">Coiled coil</keyword>
<dbReference type="Proteomes" id="UP000271098">
    <property type="component" value="Unassembled WGS sequence"/>
</dbReference>
<gene>
    <name evidence="3" type="ORF">GPUH_LOCUS25867</name>
</gene>
<dbReference type="InterPro" id="IPR050719">
    <property type="entry name" value="Cortactin-Actin_Reg"/>
</dbReference>
<evidence type="ECO:0000259" key="2">
    <source>
        <dbReference type="Pfam" id="PF09727"/>
    </source>
</evidence>
<evidence type="ECO:0000313" key="5">
    <source>
        <dbReference type="WBParaSite" id="GPUH_0002589701-mRNA-1"/>
    </source>
</evidence>
<reference evidence="3 4" key="2">
    <citation type="submission" date="2018-11" db="EMBL/GenBank/DDBJ databases">
        <authorList>
            <consortium name="Pathogen Informatics"/>
        </authorList>
    </citation>
    <scope>NUCLEOTIDE SEQUENCE [LARGE SCALE GENOMIC DNA]</scope>
</reference>
<reference evidence="5" key="1">
    <citation type="submission" date="2016-06" db="UniProtKB">
        <authorList>
            <consortium name="WormBaseParasite"/>
        </authorList>
    </citation>
    <scope>IDENTIFICATION</scope>
</reference>
<dbReference type="OrthoDB" id="6021133at2759"/>
<dbReference type="InterPro" id="IPR019131">
    <property type="entry name" value="Cortactin-binding_p2_N"/>
</dbReference>
<evidence type="ECO:0000313" key="4">
    <source>
        <dbReference type="Proteomes" id="UP000271098"/>
    </source>
</evidence>
<protein>
    <submittedName>
        <fullName evidence="5">CortBP2 domain-containing protein</fullName>
    </submittedName>
</protein>
<dbReference type="PANTHER" id="PTHR23166:SF5">
    <property type="entry name" value="CTTNBP2 N-TERMINAL-LIKE PROTEIN"/>
    <property type="match status" value="1"/>
</dbReference>
<evidence type="ECO:0000313" key="3">
    <source>
        <dbReference type="EMBL" id="VDN44774.1"/>
    </source>
</evidence>
<feature type="domain" description="Cortactin-binding protein-2 N-terminal" evidence="2">
    <location>
        <begin position="12"/>
        <end position="109"/>
    </location>
</feature>
<proteinExistence type="predicted"/>
<dbReference type="WBParaSite" id="GPUH_0002589701-mRNA-1">
    <property type="protein sequence ID" value="GPUH_0002589701-mRNA-1"/>
    <property type="gene ID" value="GPUH_0002589701"/>
</dbReference>
<dbReference type="Pfam" id="PF09727">
    <property type="entry name" value="CortBP2"/>
    <property type="match status" value="1"/>
</dbReference>
<sequence>MDDRTVVDRGNFSREELLRLLSYFEGELQARDIVIAALKSEKAKQLVHEAKYGQLTGSDPIKALQRDSSFADEENGVDESAIGRMYETQLIQLERLISVQRRCHNRSKQVNIFCQL</sequence>
<dbReference type="EMBL" id="UYRT01107260">
    <property type="protein sequence ID" value="VDN44774.1"/>
    <property type="molecule type" value="Genomic_DNA"/>
</dbReference>
<accession>A0A183EY26</accession>
<evidence type="ECO:0000256" key="1">
    <source>
        <dbReference type="ARBA" id="ARBA00023054"/>
    </source>
</evidence>
<dbReference type="PANTHER" id="PTHR23166">
    <property type="entry name" value="FILAMIN/GPBP-INTERACTING PROTEIN"/>
    <property type="match status" value="1"/>
</dbReference>
<keyword evidence="4" id="KW-1185">Reference proteome</keyword>